<organism evidence="1">
    <name type="scientific">Rhizophora mucronata</name>
    <name type="common">Asiatic mangrove</name>
    <dbReference type="NCBI Taxonomy" id="61149"/>
    <lineage>
        <taxon>Eukaryota</taxon>
        <taxon>Viridiplantae</taxon>
        <taxon>Streptophyta</taxon>
        <taxon>Embryophyta</taxon>
        <taxon>Tracheophyta</taxon>
        <taxon>Spermatophyta</taxon>
        <taxon>Magnoliopsida</taxon>
        <taxon>eudicotyledons</taxon>
        <taxon>Gunneridae</taxon>
        <taxon>Pentapetalae</taxon>
        <taxon>rosids</taxon>
        <taxon>fabids</taxon>
        <taxon>Malpighiales</taxon>
        <taxon>Rhizophoraceae</taxon>
        <taxon>Rhizophora</taxon>
    </lineage>
</organism>
<accession>A0A2P2L184</accession>
<protein>
    <submittedName>
        <fullName evidence="1">Uncharacterized protein</fullName>
    </submittedName>
</protein>
<reference evidence="1" key="1">
    <citation type="submission" date="2018-02" db="EMBL/GenBank/DDBJ databases">
        <title>Rhizophora mucronata_Transcriptome.</title>
        <authorList>
            <person name="Meera S.P."/>
            <person name="Sreeshan A."/>
            <person name="Augustine A."/>
        </authorList>
    </citation>
    <scope>NUCLEOTIDE SEQUENCE</scope>
    <source>
        <tissue evidence="1">Leaf</tissue>
    </source>
</reference>
<sequence length="78" mass="8745">MRTCAMDKSDFGNQICNSECVQLVSYKFFGSSTINLGHPRNFIGRASCLHSKCGTRGTKKNPLFSLSERMTHVDSNWP</sequence>
<dbReference type="EMBL" id="GGEC01031249">
    <property type="protein sequence ID" value="MBX11733.1"/>
    <property type="molecule type" value="Transcribed_RNA"/>
</dbReference>
<dbReference type="AlphaFoldDB" id="A0A2P2L184"/>
<proteinExistence type="predicted"/>
<name>A0A2P2L184_RHIMU</name>
<evidence type="ECO:0000313" key="1">
    <source>
        <dbReference type="EMBL" id="MBX11733.1"/>
    </source>
</evidence>